<dbReference type="RefSeq" id="WP_188396921.1">
    <property type="nucleotide sequence ID" value="NZ_BMCG01000005.1"/>
</dbReference>
<keyword evidence="2 7" id="KW-0813">Transport</keyword>
<dbReference type="PROSITE" id="PS50928">
    <property type="entry name" value="ABC_TM1"/>
    <property type="match status" value="1"/>
</dbReference>
<keyword evidence="3" id="KW-1003">Cell membrane</keyword>
<evidence type="ECO:0000313" key="10">
    <source>
        <dbReference type="Proteomes" id="UP000620266"/>
    </source>
</evidence>
<dbReference type="EMBL" id="BMCG01000005">
    <property type="protein sequence ID" value="GGC16188.1"/>
    <property type="molecule type" value="Genomic_DNA"/>
</dbReference>
<comment type="caution">
    <text evidence="9">The sequence shown here is derived from an EMBL/GenBank/DDBJ whole genome shotgun (WGS) entry which is preliminary data.</text>
</comment>
<dbReference type="Pfam" id="PF00528">
    <property type="entry name" value="BPD_transp_1"/>
    <property type="match status" value="1"/>
</dbReference>
<dbReference type="Pfam" id="PF19300">
    <property type="entry name" value="BPD_transp_1_N"/>
    <property type="match status" value="1"/>
</dbReference>
<proteinExistence type="inferred from homology"/>
<evidence type="ECO:0000313" key="9">
    <source>
        <dbReference type="EMBL" id="GGC16188.1"/>
    </source>
</evidence>
<reference evidence="9" key="2">
    <citation type="submission" date="2020-09" db="EMBL/GenBank/DDBJ databases">
        <authorList>
            <person name="Sun Q."/>
            <person name="Sedlacek I."/>
        </authorList>
    </citation>
    <scope>NUCLEOTIDE SEQUENCE</scope>
    <source>
        <strain evidence="9">CCM 7086</strain>
    </source>
</reference>
<dbReference type="InterPro" id="IPR000515">
    <property type="entry name" value="MetI-like"/>
</dbReference>
<feature type="transmembrane region" description="Helical" evidence="7">
    <location>
        <begin position="105"/>
        <end position="128"/>
    </location>
</feature>
<feature type="transmembrane region" description="Helical" evidence="7">
    <location>
        <begin position="234"/>
        <end position="258"/>
    </location>
</feature>
<dbReference type="InterPro" id="IPR035906">
    <property type="entry name" value="MetI-like_sf"/>
</dbReference>
<evidence type="ECO:0000256" key="3">
    <source>
        <dbReference type="ARBA" id="ARBA00022475"/>
    </source>
</evidence>
<comment type="subcellular location">
    <subcellularLocation>
        <location evidence="1 7">Cell membrane</location>
        <topology evidence="1 7">Multi-pass membrane protein</topology>
    </subcellularLocation>
</comment>
<evidence type="ECO:0000256" key="7">
    <source>
        <dbReference type="RuleBase" id="RU363032"/>
    </source>
</evidence>
<comment type="similarity">
    <text evidence="7">Belongs to the binding-protein-dependent transport system permease family.</text>
</comment>
<feature type="transmembrane region" description="Helical" evidence="7">
    <location>
        <begin position="178"/>
        <end position="197"/>
    </location>
</feature>
<feature type="transmembrane region" description="Helical" evidence="7">
    <location>
        <begin position="12"/>
        <end position="30"/>
    </location>
</feature>
<evidence type="ECO:0000256" key="1">
    <source>
        <dbReference type="ARBA" id="ARBA00004651"/>
    </source>
</evidence>
<dbReference type="Proteomes" id="UP000620266">
    <property type="component" value="Unassembled WGS sequence"/>
</dbReference>
<dbReference type="CDD" id="cd06261">
    <property type="entry name" value="TM_PBP2"/>
    <property type="match status" value="1"/>
</dbReference>
<feature type="domain" description="ABC transmembrane type-1" evidence="8">
    <location>
        <begin position="101"/>
        <end position="301"/>
    </location>
</feature>
<name>A0A8J2XZW2_9BURK</name>
<dbReference type="AlphaFoldDB" id="A0A8J2XZW2"/>
<evidence type="ECO:0000256" key="6">
    <source>
        <dbReference type="ARBA" id="ARBA00023136"/>
    </source>
</evidence>
<dbReference type="PANTHER" id="PTHR43163:SF6">
    <property type="entry name" value="DIPEPTIDE TRANSPORT SYSTEM PERMEASE PROTEIN DPPB-RELATED"/>
    <property type="match status" value="1"/>
</dbReference>
<keyword evidence="6 7" id="KW-0472">Membrane</keyword>
<gene>
    <name evidence="9" type="ORF">GCM10007205_26450</name>
</gene>
<evidence type="ECO:0000256" key="4">
    <source>
        <dbReference type="ARBA" id="ARBA00022692"/>
    </source>
</evidence>
<evidence type="ECO:0000256" key="5">
    <source>
        <dbReference type="ARBA" id="ARBA00022989"/>
    </source>
</evidence>
<dbReference type="GO" id="GO:0005886">
    <property type="term" value="C:plasma membrane"/>
    <property type="evidence" value="ECO:0007669"/>
    <property type="project" value="UniProtKB-SubCell"/>
</dbReference>
<dbReference type="InterPro" id="IPR045621">
    <property type="entry name" value="BPD_transp_1_N"/>
</dbReference>
<dbReference type="SUPFAM" id="SSF161098">
    <property type="entry name" value="MetI-like"/>
    <property type="match status" value="1"/>
</dbReference>
<feature type="transmembrane region" description="Helical" evidence="7">
    <location>
        <begin position="140"/>
        <end position="166"/>
    </location>
</feature>
<dbReference type="GO" id="GO:0071916">
    <property type="term" value="F:dipeptide transmembrane transporter activity"/>
    <property type="evidence" value="ECO:0007669"/>
    <property type="project" value="TreeGrafter"/>
</dbReference>
<organism evidence="9 10">
    <name type="scientific">Oxalicibacterium flavum</name>
    <dbReference type="NCBI Taxonomy" id="179467"/>
    <lineage>
        <taxon>Bacteria</taxon>
        <taxon>Pseudomonadati</taxon>
        <taxon>Pseudomonadota</taxon>
        <taxon>Betaproteobacteria</taxon>
        <taxon>Burkholderiales</taxon>
        <taxon>Oxalobacteraceae</taxon>
        <taxon>Oxalicibacterium</taxon>
    </lineage>
</organism>
<evidence type="ECO:0000256" key="2">
    <source>
        <dbReference type="ARBA" id="ARBA00022448"/>
    </source>
</evidence>
<keyword evidence="4 7" id="KW-0812">Transmembrane</keyword>
<sequence>MTYHLKKILLRLLAGIGVLWGAATLTFAAINLTGGDTALAILGGPEAMPTPEVMAQVRKEYGLDDPLPVQYANYLLKLAKGDLGESYQLRIPVADAITQQLSATIQLALCAGVLAVSLSVLLAILTAGRAQWIRSLTSGLELTITSAPSFVVGLLLLLVFSFHFHWLPAAGSQGWKALVLPTLSLALPIVGVLTQVLRQELEDILEQPFIVMARARGMSEAGVRLRHALKHAMVPLATLSGFIFASLLGGAVVVEMLFARQGVGRLMLDAANTKDIPIVLGITLLAALIYVVVNLLVDLLNALIDPRRVAW</sequence>
<dbReference type="PANTHER" id="PTHR43163">
    <property type="entry name" value="DIPEPTIDE TRANSPORT SYSTEM PERMEASE PROTEIN DPPB-RELATED"/>
    <property type="match status" value="1"/>
</dbReference>
<feature type="transmembrane region" description="Helical" evidence="7">
    <location>
        <begin position="278"/>
        <end position="304"/>
    </location>
</feature>
<protein>
    <submittedName>
        <fullName evidence="9">ABC transporter permease</fullName>
    </submittedName>
</protein>
<accession>A0A8J2XZW2</accession>
<dbReference type="Gene3D" id="1.10.3720.10">
    <property type="entry name" value="MetI-like"/>
    <property type="match status" value="1"/>
</dbReference>
<evidence type="ECO:0000259" key="8">
    <source>
        <dbReference type="PROSITE" id="PS50928"/>
    </source>
</evidence>
<keyword evidence="5 7" id="KW-1133">Transmembrane helix</keyword>
<reference evidence="9" key="1">
    <citation type="journal article" date="2014" name="Int. J. Syst. Evol. Microbiol.">
        <title>Complete genome sequence of Corynebacterium casei LMG S-19264T (=DSM 44701T), isolated from a smear-ripened cheese.</title>
        <authorList>
            <consortium name="US DOE Joint Genome Institute (JGI-PGF)"/>
            <person name="Walter F."/>
            <person name="Albersmeier A."/>
            <person name="Kalinowski J."/>
            <person name="Ruckert C."/>
        </authorList>
    </citation>
    <scope>NUCLEOTIDE SEQUENCE</scope>
    <source>
        <strain evidence="9">CCM 7086</strain>
    </source>
</reference>
<keyword evidence="10" id="KW-1185">Reference proteome</keyword>